<proteinExistence type="predicted"/>
<accession>A0ABM6RRN9</accession>
<dbReference type="Proteomes" id="UP000325292">
    <property type="component" value="Chromosome"/>
</dbReference>
<protein>
    <submittedName>
        <fullName evidence="1">Uncharacterized protein</fullName>
    </submittedName>
</protein>
<evidence type="ECO:0000313" key="2">
    <source>
        <dbReference type="Proteomes" id="UP000325292"/>
    </source>
</evidence>
<gene>
    <name evidence="1" type="ORF">BXT84_09245</name>
</gene>
<name>A0ABM6RRN9_9FIRM</name>
<organism evidence="1 2">
    <name type="scientific">Sulfobacillus thermotolerans</name>
    <dbReference type="NCBI Taxonomy" id="338644"/>
    <lineage>
        <taxon>Bacteria</taxon>
        <taxon>Bacillati</taxon>
        <taxon>Bacillota</taxon>
        <taxon>Clostridia</taxon>
        <taxon>Eubacteriales</taxon>
        <taxon>Clostridiales Family XVII. Incertae Sedis</taxon>
        <taxon>Sulfobacillus</taxon>
    </lineage>
</organism>
<keyword evidence="2" id="KW-1185">Reference proteome</keyword>
<sequence length="83" mass="9176">MDVKKVVDGDRIRMIVRSVYWLEMGGGMSSLIGLVHGGTELKSIKNLESTFCVIFLSRCVSHLEILGVTALRTMPPAARAREK</sequence>
<reference evidence="1 2" key="1">
    <citation type="journal article" date="2019" name="Sci. Rep.">
        <title>Sulfobacillus thermotolerans: new insights into resistance and metabolic capacities of acidophilic chemolithotrophs.</title>
        <authorList>
            <person name="Panyushkina A.E."/>
            <person name="Babenko V.V."/>
            <person name="Nikitina A.S."/>
            <person name="Selezneva O.V."/>
            <person name="Tsaplina I.A."/>
            <person name="Letarova M.A."/>
            <person name="Kostryukova E.S."/>
            <person name="Letarov A.V."/>
        </authorList>
    </citation>
    <scope>NUCLEOTIDE SEQUENCE [LARGE SCALE GENOMIC DNA]</scope>
    <source>
        <strain evidence="1 2">Kr1</strain>
    </source>
</reference>
<dbReference type="EMBL" id="CP019454">
    <property type="protein sequence ID" value="AUW94115.1"/>
    <property type="molecule type" value="Genomic_DNA"/>
</dbReference>
<evidence type="ECO:0000313" key="1">
    <source>
        <dbReference type="EMBL" id="AUW94115.1"/>
    </source>
</evidence>